<reference evidence="1 2" key="1">
    <citation type="submission" date="2021-06" db="EMBL/GenBank/DDBJ databases">
        <authorList>
            <person name="Palmer J.M."/>
        </authorList>
    </citation>
    <scope>NUCLEOTIDE SEQUENCE [LARGE SCALE GENOMIC DNA]</scope>
    <source>
        <strain evidence="1 2">CL_MEX2019</strain>
        <tissue evidence="1">Muscle</tissue>
    </source>
</reference>
<proteinExistence type="predicted"/>
<comment type="caution">
    <text evidence="1">The sequence shown here is derived from an EMBL/GenBank/DDBJ whole genome shotgun (WGS) entry which is preliminary data.</text>
</comment>
<evidence type="ECO:0000313" key="1">
    <source>
        <dbReference type="EMBL" id="MED6295348.1"/>
    </source>
</evidence>
<organism evidence="1 2">
    <name type="scientific">Characodon lateralis</name>
    <dbReference type="NCBI Taxonomy" id="208331"/>
    <lineage>
        <taxon>Eukaryota</taxon>
        <taxon>Metazoa</taxon>
        <taxon>Chordata</taxon>
        <taxon>Craniata</taxon>
        <taxon>Vertebrata</taxon>
        <taxon>Euteleostomi</taxon>
        <taxon>Actinopterygii</taxon>
        <taxon>Neopterygii</taxon>
        <taxon>Teleostei</taxon>
        <taxon>Neoteleostei</taxon>
        <taxon>Acanthomorphata</taxon>
        <taxon>Ovalentaria</taxon>
        <taxon>Atherinomorphae</taxon>
        <taxon>Cyprinodontiformes</taxon>
        <taxon>Goodeidae</taxon>
        <taxon>Characodon</taxon>
    </lineage>
</organism>
<sequence length="76" mass="8642">MDIPLSILAKASAEVFTVILDNSPFPQQRQLGPPRFCIIPQPQPLFIKNMLCLQSRFQSNFHYLPNKLVKLFSPAS</sequence>
<protein>
    <submittedName>
        <fullName evidence="1">Uncharacterized protein</fullName>
    </submittedName>
</protein>
<keyword evidence="2" id="KW-1185">Reference proteome</keyword>
<dbReference type="EMBL" id="JAHUTJ010078531">
    <property type="protein sequence ID" value="MED6295348.1"/>
    <property type="molecule type" value="Genomic_DNA"/>
</dbReference>
<accession>A0ABU7F9D6</accession>
<gene>
    <name evidence="1" type="ORF">CHARACLAT_030843</name>
</gene>
<name>A0ABU7F9D6_9TELE</name>
<evidence type="ECO:0000313" key="2">
    <source>
        <dbReference type="Proteomes" id="UP001352852"/>
    </source>
</evidence>
<dbReference type="Proteomes" id="UP001352852">
    <property type="component" value="Unassembled WGS sequence"/>
</dbReference>